<dbReference type="EMBL" id="POWF01000001">
    <property type="protein sequence ID" value="PNQ74775.1"/>
    <property type="molecule type" value="Genomic_DNA"/>
</dbReference>
<gene>
    <name evidence="1" type="ORF">C1T31_01145</name>
</gene>
<sequence length="72" mass="8453">MDIINIYTEEVEALEAKFESVSDDSLTRENLKEETHEVLARLKKDQDTEAYFDLNDDFEELIFRLISIIGQL</sequence>
<evidence type="ECO:0000313" key="2">
    <source>
        <dbReference type="Proteomes" id="UP000236641"/>
    </source>
</evidence>
<organism evidence="1 2">
    <name type="scientific">Hanstruepera neustonica</name>
    <dbReference type="NCBI Taxonomy" id="1445657"/>
    <lineage>
        <taxon>Bacteria</taxon>
        <taxon>Pseudomonadati</taxon>
        <taxon>Bacteroidota</taxon>
        <taxon>Flavobacteriia</taxon>
        <taxon>Flavobacteriales</taxon>
        <taxon>Flavobacteriaceae</taxon>
        <taxon>Hanstruepera</taxon>
    </lineage>
</organism>
<protein>
    <submittedName>
        <fullName evidence="1">Uncharacterized protein</fullName>
    </submittedName>
</protein>
<comment type="caution">
    <text evidence="1">The sequence shown here is derived from an EMBL/GenBank/DDBJ whole genome shotgun (WGS) entry which is preliminary data.</text>
</comment>
<reference evidence="1 2" key="1">
    <citation type="submission" date="2018-01" db="EMBL/GenBank/DDBJ databases">
        <title>The draft genome of Hanstruepera neustonica JCM19743.</title>
        <authorList>
            <person name="He R.-H."/>
            <person name="Du Z.-J."/>
        </authorList>
    </citation>
    <scope>NUCLEOTIDE SEQUENCE [LARGE SCALE GENOMIC DNA]</scope>
    <source>
        <strain evidence="1 2">JCM19743</strain>
    </source>
</reference>
<name>A0A2K1E3D7_9FLAO</name>
<dbReference type="AlphaFoldDB" id="A0A2K1E3D7"/>
<evidence type="ECO:0000313" key="1">
    <source>
        <dbReference type="EMBL" id="PNQ74775.1"/>
    </source>
</evidence>
<keyword evidence="2" id="KW-1185">Reference proteome</keyword>
<dbReference type="Proteomes" id="UP000236641">
    <property type="component" value="Unassembled WGS sequence"/>
</dbReference>
<dbReference type="RefSeq" id="WP_103050628.1">
    <property type="nucleotide sequence ID" value="NZ_POWF01000001.1"/>
</dbReference>
<proteinExistence type="predicted"/>
<accession>A0A2K1E3D7</accession>